<dbReference type="GO" id="GO:0050567">
    <property type="term" value="F:glutaminyl-tRNA synthase (glutamine-hydrolyzing) activity"/>
    <property type="evidence" value="ECO:0007669"/>
    <property type="project" value="UniProtKB-UniRule"/>
</dbReference>
<dbReference type="EC" id="6.3.5.-" evidence="1"/>
<keyword evidence="1" id="KW-0547">Nucleotide-binding</keyword>
<dbReference type="InterPro" id="IPR003837">
    <property type="entry name" value="GatC"/>
</dbReference>
<evidence type="ECO:0000313" key="2">
    <source>
        <dbReference type="EMBL" id="MYD91105.1"/>
    </source>
</evidence>
<reference evidence="2" key="1">
    <citation type="submission" date="2019-09" db="EMBL/GenBank/DDBJ databases">
        <title>Characterisation of the sponge microbiome using genome-centric metagenomics.</title>
        <authorList>
            <person name="Engelberts J.P."/>
            <person name="Robbins S.J."/>
            <person name="De Goeij J.M."/>
            <person name="Aranda M."/>
            <person name="Bell S.C."/>
            <person name="Webster N.S."/>
        </authorList>
    </citation>
    <scope>NUCLEOTIDE SEQUENCE</scope>
    <source>
        <strain evidence="2">SB0662_bin_9</strain>
    </source>
</reference>
<organism evidence="2">
    <name type="scientific">Caldilineaceae bacterium SB0662_bin_9</name>
    <dbReference type="NCBI Taxonomy" id="2605258"/>
    <lineage>
        <taxon>Bacteria</taxon>
        <taxon>Bacillati</taxon>
        <taxon>Chloroflexota</taxon>
        <taxon>Caldilineae</taxon>
        <taxon>Caldilineales</taxon>
        <taxon>Caldilineaceae</taxon>
    </lineage>
</organism>
<dbReference type="AlphaFoldDB" id="A0A6B1DWG2"/>
<dbReference type="GO" id="GO:0006412">
    <property type="term" value="P:translation"/>
    <property type="evidence" value="ECO:0007669"/>
    <property type="project" value="UniProtKB-UniRule"/>
</dbReference>
<comment type="catalytic activity">
    <reaction evidence="1">
        <text>L-glutamyl-tRNA(Gln) + L-glutamine + ATP + H2O = L-glutaminyl-tRNA(Gln) + L-glutamate + ADP + phosphate + H(+)</text>
        <dbReference type="Rhea" id="RHEA:17521"/>
        <dbReference type="Rhea" id="RHEA-COMP:9681"/>
        <dbReference type="Rhea" id="RHEA-COMP:9684"/>
        <dbReference type="ChEBI" id="CHEBI:15377"/>
        <dbReference type="ChEBI" id="CHEBI:15378"/>
        <dbReference type="ChEBI" id="CHEBI:29985"/>
        <dbReference type="ChEBI" id="CHEBI:30616"/>
        <dbReference type="ChEBI" id="CHEBI:43474"/>
        <dbReference type="ChEBI" id="CHEBI:58359"/>
        <dbReference type="ChEBI" id="CHEBI:78520"/>
        <dbReference type="ChEBI" id="CHEBI:78521"/>
        <dbReference type="ChEBI" id="CHEBI:456216"/>
    </reaction>
</comment>
<name>A0A6B1DWG2_9CHLR</name>
<dbReference type="PANTHER" id="PTHR15004">
    <property type="entry name" value="GLUTAMYL-TRNA(GLN) AMIDOTRANSFERASE SUBUNIT C, MITOCHONDRIAL"/>
    <property type="match status" value="1"/>
</dbReference>
<accession>A0A6B1DWG2</accession>
<dbReference type="SUPFAM" id="SSF141000">
    <property type="entry name" value="Glu-tRNAGln amidotransferase C subunit"/>
    <property type="match status" value="1"/>
</dbReference>
<keyword evidence="1" id="KW-0648">Protein biosynthesis</keyword>
<comment type="similarity">
    <text evidence="1">Belongs to the GatC family.</text>
</comment>
<dbReference type="GO" id="GO:0016740">
    <property type="term" value="F:transferase activity"/>
    <property type="evidence" value="ECO:0007669"/>
    <property type="project" value="UniProtKB-KW"/>
</dbReference>
<dbReference type="HAMAP" id="MF_00122">
    <property type="entry name" value="GatC"/>
    <property type="match status" value="1"/>
</dbReference>
<dbReference type="PANTHER" id="PTHR15004:SF0">
    <property type="entry name" value="GLUTAMYL-TRNA(GLN) AMIDOTRANSFERASE SUBUNIT C, MITOCHONDRIAL"/>
    <property type="match status" value="1"/>
</dbReference>
<comment type="caution">
    <text evidence="2">The sequence shown here is derived from an EMBL/GenBank/DDBJ whole genome shotgun (WGS) entry which is preliminary data.</text>
</comment>
<dbReference type="InterPro" id="IPR036113">
    <property type="entry name" value="Asp/Glu-ADT_sf_sub_c"/>
</dbReference>
<proteinExistence type="inferred from homology"/>
<dbReference type="EMBL" id="VXPY01000086">
    <property type="protein sequence ID" value="MYD91105.1"/>
    <property type="molecule type" value="Genomic_DNA"/>
</dbReference>
<dbReference type="Pfam" id="PF02686">
    <property type="entry name" value="GatC"/>
    <property type="match status" value="1"/>
</dbReference>
<sequence length="103" mass="11087">MTTSDNSPHLDHDTVRAVADLARLELTDEEVVRFAGQLGQVLAHAEKLQAVDTADVPPTPYVLSLANVARGDEPAPGLSQEEALANAPEQDRGFFRVKSFFGS</sequence>
<dbReference type="GO" id="GO:0005524">
    <property type="term" value="F:ATP binding"/>
    <property type="evidence" value="ECO:0007669"/>
    <property type="project" value="UniProtKB-KW"/>
</dbReference>
<dbReference type="NCBIfam" id="TIGR00135">
    <property type="entry name" value="gatC"/>
    <property type="match status" value="1"/>
</dbReference>
<comment type="subunit">
    <text evidence="1">Heterotrimer of A, B and C subunits.</text>
</comment>
<dbReference type="GO" id="GO:0070681">
    <property type="term" value="P:glutaminyl-tRNAGln biosynthesis via transamidation"/>
    <property type="evidence" value="ECO:0007669"/>
    <property type="project" value="TreeGrafter"/>
</dbReference>
<keyword evidence="1" id="KW-0067">ATP-binding</keyword>
<keyword evidence="2" id="KW-0808">Transferase</keyword>
<gene>
    <name evidence="1 2" type="primary">gatC</name>
    <name evidence="2" type="ORF">F4Y08_12345</name>
</gene>
<keyword evidence="1" id="KW-0436">Ligase</keyword>
<protein>
    <recommendedName>
        <fullName evidence="1">Aspartyl/glutamyl-tRNA(Asn/Gln) amidotransferase subunit C</fullName>
        <shortName evidence="1">Asp/Glu-ADT subunit C</shortName>
        <ecNumber evidence="1">6.3.5.-</ecNumber>
    </recommendedName>
</protein>
<dbReference type="GO" id="GO:0006450">
    <property type="term" value="P:regulation of translational fidelity"/>
    <property type="evidence" value="ECO:0007669"/>
    <property type="project" value="InterPro"/>
</dbReference>
<evidence type="ECO:0000256" key="1">
    <source>
        <dbReference type="HAMAP-Rule" id="MF_00122"/>
    </source>
</evidence>
<comment type="catalytic activity">
    <reaction evidence="1">
        <text>L-aspartyl-tRNA(Asn) + L-glutamine + ATP + H2O = L-asparaginyl-tRNA(Asn) + L-glutamate + ADP + phosphate + 2 H(+)</text>
        <dbReference type="Rhea" id="RHEA:14513"/>
        <dbReference type="Rhea" id="RHEA-COMP:9674"/>
        <dbReference type="Rhea" id="RHEA-COMP:9677"/>
        <dbReference type="ChEBI" id="CHEBI:15377"/>
        <dbReference type="ChEBI" id="CHEBI:15378"/>
        <dbReference type="ChEBI" id="CHEBI:29985"/>
        <dbReference type="ChEBI" id="CHEBI:30616"/>
        <dbReference type="ChEBI" id="CHEBI:43474"/>
        <dbReference type="ChEBI" id="CHEBI:58359"/>
        <dbReference type="ChEBI" id="CHEBI:78515"/>
        <dbReference type="ChEBI" id="CHEBI:78516"/>
        <dbReference type="ChEBI" id="CHEBI:456216"/>
    </reaction>
</comment>
<dbReference type="Gene3D" id="1.10.20.60">
    <property type="entry name" value="Glu-tRNAGln amidotransferase C subunit, N-terminal domain"/>
    <property type="match status" value="1"/>
</dbReference>
<comment type="function">
    <text evidence="1">Allows the formation of correctly charged Asn-tRNA(Asn) or Gln-tRNA(Gln) through the transamidation of misacylated Asp-tRNA(Asn) or Glu-tRNA(Gln) in organisms which lack either or both of asparaginyl-tRNA or glutaminyl-tRNA synthetases. The reaction takes place in the presence of glutamine and ATP through an activated phospho-Asp-tRNA(Asn) or phospho-Glu-tRNA(Gln).</text>
</comment>